<dbReference type="SMART" id="SM00245">
    <property type="entry name" value="TSPc"/>
    <property type="match status" value="1"/>
</dbReference>
<dbReference type="OrthoDB" id="6397760at2"/>
<gene>
    <name evidence="2" type="ORF">VV02_06415</name>
</gene>
<feature type="domain" description="Tail specific protease" evidence="1">
    <location>
        <begin position="97"/>
        <end position="276"/>
    </location>
</feature>
<dbReference type="Gene3D" id="3.90.226.10">
    <property type="entry name" value="2-enoyl-CoA Hydratase, Chain A, domain 1"/>
    <property type="match status" value="1"/>
</dbReference>
<accession>A0A0K1JFT1</accession>
<proteinExistence type="predicted"/>
<dbReference type="InterPro" id="IPR029045">
    <property type="entry name" value="ClpP/crotonase-like_dom_sf"/>
</dbReference>
<evidence type="ECO:0000313" key="3">
    <source>
        <dbReference type="Proteomes" id="UP000066480"/>
    </source>
</evidence>
<dbReference type="STRING" id="571913.VV02_06415"/>
<dbReference type="Proteomes" id="UP000066480">
    <property type="component" value="Chromosome"/>
</dbReference>
<dbReference type="PANTHER" id="PTHR11261">
    <property type="entry name" value="INTERPHOTORECEPTOR RETINOID-BINDING PROTEIN"/>
    <property type="match status" value="1"/>
</dbReference>
<dbReference type="CDD" id="cd07563">
    <property type="entry name" value="Peptidase_S41_IRBP"/>
    <property type="match status" value="1"/>
</dbReference>
<name>A0A0K1JFT1_9MICO</name>
<dbReference type="SUPFAM" id="SSF52096">
    <property type="entry name" value="ClpP/crotonase"/>
    <property type="match status" value="1"/>
</dbReference>
<sequence length="288" mass="31216">MTPALKTDLIADLERLVRDHYVLEADIDAIAAALYDDSSPLPDSRVDLAGELTRRLQITNNDRHMRVRHCPDGPLGDISGDAYEQRWEQEARTNSGGIEEVRRITDSSGLMKIAPYTSPVHLARPYVEAAFTLLGHVEHLVIDLREGHGGTPETIALICSYLLGREPVHLMDVLSRNEPPRHYWTSPMAGRLGDDVRIDVLTSATTFSGCEELAYNLQAVGRATLIGETTGGGAHPVGAFALAGDLEATIPVARARNAITGTNWEQVGVVPDVPCAATDALDVALARR</sequence>
<dbReference type="RefSeq" id="WP_052590502.1">
    <property type="nucleotide sequence ID" value="NZ_CP011112.1"/>
</dbReference>
<dbReference type="InterPro" id="IPR005151">
    <property type="entry name" value="Tail-specific_protease"/>
</dbReference>
<dbReference type="PATRIC" id="fig|571913.6.peg.1308"/>
<dbReference type="KEGG" id="lmoi:VV02_06415"/>
<dbReference type="Gene3D" id="3.30.750.44">
    <property type="match status" value="1"/>
</dbReference>
<dbReference type="Pfam" id="PF03572">
    <property type="entry name" value="Peptidase_S41"/>
    <property type="match status" value="1"/>
</dbReference>
<keyword evidence="3" id="KW-1185">Reference proteome</keyword>
<dbReference type="GO" id="GO:0006508">
    <property type="term" value="P:proteolysis"/>
    <property type="evidence" value="ECO:0007669"/>
    <property type="project" value="InterPro"/>
</dbReference>
<dbReference type="PANTHER" id="PTHR11261:SF3">
    <property type="entry name" value="RETINOL-BINDING PROTEIN 3"/>
    <property type="match status" value="1"/>
</dbReference>
<evidence type="ECO:0000259" key="1">
    <source>
        <dbReference type="SMART" id="SM00245"/>
    </source>
</evidence>
<protein>
    <recommendedName>
        <fullName evidence="1">Tail specific protease domain-containing protein</fullName>
    </recommendedName>
</protein>
<evidence type="ECO:0000313" key="2">
    <source>
        <dbReference type="EMBL" id="AKU15577.1"/>
    </source>
</evidence>
<dbReference type="EMBL" id="CP011112">
    <property type="protein sequence ID" value="AKU15577.1"/>
    <property type="molecule type" value="Genomic_DNA"/>
</dbReference>
<dbReference type="AlphaFoldDB" id="A0A0K1JFT1"/>
<reference evidence="2 3" key="1">
    <citation type="submission" date="2015-03" db="EMBL/GenBank/DDBJ databases">
        <title>Luteipulveratus halotolerans sp. nov., a novel actinobacterium (Dermacoccaceae) from Sarawak, Malaysia.</title>
        <authorList>
            <person name="Juboi H."/>
            <person name="Basik A."/>
            <person name="Shamsul S.S."/>
            <person name="Arnold P."/>
            <person name="Schmitt E.K."/>
            <person name="Sanglier J.-J."/>
            <person name="Yeo T."/>
        </authorList>
    </citation>
    <scope>NUCLEOTIDE SEQUENCE [LARGE SCALE GENOMIC DNA]</scope>
    <source>
        <strain evidence="2 3">MN07-A0370</strain>
    </source>
</reference>
<dbReference type="GO" id="GO:0008236">
    <property type="term" value="F:serine-type peptidase activity"/>
    <property type="evidence" value="ECO:0007669"/>
    <property type="project" value="InterPro"/>
</dbReference>
<organism evidence="2 3">
    <name type="scientific">Luteipulveratus mongoliensis</name>
    <dbReference type="NCBI Taxonomy" id="571913"/>
    <lineage>
        <taxon>Bacteria</taxon>
        <taxon>Bacillati</taxon>
        <taxon>Actinomycetota</taxon>
        <taxon>Actinomycetes</taxon>
        <taxon>Micrococcales</taxon>
        <taxon>Dermacoccaceae</taxon>
        <taxon>Luteipulveratus</taxon>
    </lineage>
</organism>